<dbReference type="Gene3D" id="3.60.15.10">
    <property type="entry name" value="Ribonuclease Z/Hydroxyacylglutathione hydrolase-like"/>
    <property type="match status" value="1"/>
</dbReference>
<dbReference type="CDD" id="cd06262">
    <property type="entry name" value="metallo-hydrolase-like_MBL-fold"/>
    <property type="match status" value="1"/>
</dbReference>
<keyword evidence="2" id="KW-0479">Metal-binding</keyword>
<evidence type="ECO:0000256" key="1">
    <source>
        <dbReference type="ARBA" id="ARBA00001947"/>
    </source>
</evidence>
<keyword evidence="7" id="KW-1185">Reference proteome</keyword>
<dbReference type="GO" id="GO:0016787">
    <property type="term" value="F:hydrolase activity"/>
    <property type="evidence" value="ECO:0007669"/>
    <property type="project" value="UniProtKB-KW"/>
</dbReference>
<dbReference type="AlphaFoldDB" id="A0A5K7ZF22"/>
<dbReference type="PANTHER" id="PTHR46233">
    <property type="entry name" value="HYDROXYACYLGLUTATHIONE HYDROLASE GLOC"/>
    <property type="match status" value="1"/>
</dbReference>
<evidence type="ECO:0000256" key="4">
    <source>
        <dbReference type="ARBA" id="ARBA00022833"/>
    </source>
</evidence>
<name>A0A5K7ZF22_9BACT</name>
<dbReference type="OrthoDB" id="9802991at2"/>
<dbReference type="InterPro" id="IPR036866">
    <property type="entry name" value="RibonucZ/Hydroxyglut_hydro"/>
</dbReference>
<organism evidence="6 7">
    <name type="scientific">Desulfosarcina widdelii</name>
    <dbReference type="NCBI Taxonomy" id="947919"/>
    <lineage>
        <taxon>Bacteria</taxon>
        <taxon>Pseudomonadati</taxon>
        <taxon>Thermodesulfobacteriota</taxon>
        <taxon>Desulfobacteria</taxon>
        <taxon>Desulfobacterales</taxon>
        <taxon>Desulfosarcinaceae</taxon>
        <taxon>Desulfosarcina</taxon>
    </lineage>
</organism>
<reference evidence="6 7" key="1">
    <citation type="submission" date="2019-11" db="EMBL/GenBank/DDBJ databases">
        <title>Comparative genomics of hydrocarbon-degrading Desulfosarcina strains.</title>
        <authorList>
            <person name="Watanabe M."/>
            <person name="Kojima H."/>
            <person name="Fukui M."/>
        </authorList>
    </citation>
    <scope>NUCLEOTIDE SEQUENCE [LARGE SCALE GENOMIC DNA]</scope>
    <source>
        <strain evidence="6 7">PP31</strain>
    </source>
</reference>
<evidence type="ECO:0000256" key="2">
    <source>
        <dbReference type="ARBA" id="ARBA00022723"/>
    </source>
</evidence>
<keyword evidence="3 6" id="KW-0378">Hydrolase</keyword>
<dbReference type="Pfam" id="PF00753">
    <property type="entry name" value="Lactamase_B"/>
    <property type="match status" value="1"/>
</dbReference>
<dbReference type="Proteomes" id="UP000427769">
    <property type="component" value="Chromosome"/>
</dbReference>
<dbReference type="RefSeq" id="WP_155305794.1">
    <property type="nucleotide sequence ID" value="NZ_AP021875.1"/>
</dbReference>
<feature type="domain" description="Metallo-beta-lactamase" evidence="5">
    <location>
        <begin position="19"/>
        <end position="197"/>
    </location>
</feature>
<dbReference type="InterPro" id="IPR001279">
    <property type="entry name" value="Metallo-B-lactamas"/>
</dbReference>
<evidence type="ECO:0000259" key="5">
    <source>
        <dbReference type="SMART" id="SM00849"/>
    </source>
</evidence>
<evidence type="ECO:0000313" key="6">
    <source>
        <dbReference type="EMBL" id="BBO77004.1"/>
    </source>
</evidence>
<dbReference type="PANTHER" id="PTHR46233:SF3">
    <property type="entry name" value="HYDROXYACYLGLUTATHIONE HYDROLASE GLOC"/>
    <property type="match status" value="1"/>
</dbReference>
<keyword evidence="4" id="KW-0862">Zinc</keyword>
<proteinExistence type="predicted"/>
<dbReference type="KEGG" id="dwd:DSCW_44210"/>
<gene>
    <name evidence="6" type="ORF">DSCW_44210</name>
</gene>
<protein>
    <submittedName>
        <fullName evidence="6">MBL fold metallo-hydrolase</fullName>
    </submittedName>
</protein>
<dbReference type="SMART" id="SM00849">
    <property type="entry name" value="Lactamase_B"/>
    <property type="match status" value="1"/>
</dbReference>
<dbReference type="GO" id="GO:0046872">
    <property type="term" value="F:metal ion binding"/>
    <property type="evidence" value="ECO:0007669"/>
    <property type="project" value="UniProtKB-KW"/>
</dbReference>
<dbReference type="InterPro" id="IPR051453">
    <property type="entry name" value="MBL_Glyoxalase_II"/>
</dbReference>
<dbReference type="EMBL" id="AP021875">
    <property type="protein sequence ID" value="BBO77004.1"/>
    <property type="molecule type" value="Genomic_DNA"/>
</dbReference>
<dbReference type="SUPFAM" id="SSF56281">
    <property type="entry name" value="Metallo-hydrolase/oxidoreductase"/>
    <property type="match status" value="1"/>
</dbReference>
<sequence length="222" mass="24754">MKLKPNLHAFLWSSPTANNCNTYLICSPEKTILIDPGHAAHFGHVRDELDRIDLAIDDIDLVICTHAHPDHIEAVQFFNDAPARFALHAAEWALVEKMAPMLKASMEIELEMFRPDFFLEEGELTVGDISLEVFHTPGHSPGGITLYWSTEKALFTGDLIFKGGLGRTDLPGGNGRQLKESIRRMGALDSHWLLSGHGEVVSGTEAVKTNFKQVEQMWFGYV</sequence>
<evidence type="ECO:0000256" key="3">
    <source>
        <dbReference type="ARBA" id="ARBA00022801"/>
    </source>
</evidence>
<comment type="cofactor">
    <cofactor evidence="1">
        <name>Zn(2+)</name>
        <dbReference type="ChEBI" id="CHEBI:29105"/>
    </cofactor>
</comment>
<evidence type="ECO:0000313" key="7">
    <source>
        <dbReference type="Proteomes" id="UP000427769"/>
    </source>
</evidence>
<accession>A0A5K7ZF22</accession>